<accession>A0A7W8Z015</accession>
<gene>
    <name evidence="4" type="ORF">BJ981_000671</name>
</gene>
<keyword evidence="2" id="KW-1133">Transmembrane helix</keyword>
<evidence type="ECO:0000256" key="2">
    <source>
        <dbReference type="SAM" id="Phobius"/>
    </source>
</evidence>
<keyword evidence="3" id="KW-0732">Signal</keyword>
<dbReference type="AlphaFoldDB" id="A0A7W8Z015"/>
<keyword evidence="2" id="KW-0812">Transmembrane</keyword>
<feature type="region of interest" description="Disordered" evidence="1">
    <location>
        <begin position="210"/>
        <end position="267"/>
    </location>
</feature>
<feature type="chain" id="PRO_5030812071" description="Gram-positive cocci surface proteins LPxTG domain-containing protein" evidence="3">
    <location>
        <begin position="37"/>
        <end position="302"/>
    </location>
</feature>
<reference evidence="4 5" key="1">
    <citation type="submission" date="2020-08" db="EMBL/GenBank/DDBJ databases">
        <title>Sequencing the genomes of 1000 actinobacteria strains.</title>
        <authorList>
            <person name="Klenk H.-P."/>
        </authorList>
    </citation>
    <scope>NUCLEOTIDE SEQUENCE [LARGE SCALE GENOMIC DNA]</scope>
    <source>
        <strain evidence="4 5">DSM 45790</strain>
    </source>
</reference>
<evidence type="ECO:0000313" key="5">
    <source>
        <dbReference type="Proteomes" id="UP000588112"/>
    </source>
</evidence>
<dbReference type="RefSeq" id="WP_184608258.1">
    <property type="nucleotide sequence ID" value="NZ_BOOS01000073.1"/>
</dbReference>
<sequence length="302" mass="29675">MLKSRARRRIATKAAVAGALGLGALLIGVPQFTANAATPVVYNCVPGTGTPTSSVTVEVSASPGTPTPSEPVALTVKVLPGTGAALIAPTGVAATDYVWVEGELLVTPVAGTPIASSTPTSTASNPLTASLAPNATLSLPATGGVVTVTPTASGTVGISAKTIYIKIGPTALTGSAPSLTTMYTCTVPTTGTATTPAKISLVVKSAAASPSATPTVTPTETPTATPTITPTATRTPKPTHTVYETVTHNPEQVKRKPSGGAATGGGADAGPDGRLFVVAGMVLVVGAGVGGLLVRNRRPNRG</sequence>
<comment type="caution">
    <text evidence="4">The sequence shown here is derived from an EMBL/GenBank/DDBJ whole genome shotgun (WGS) entry which is preliminary data.</text>
</comment>
<evidence type="ECO:0000313" key="4">
    <source>
        <dbReference type="EMBL" id="MBB5624972.1"/>
    </source>
</evidence>
<evidence type="ECO:0000256" key="1">
    <source>
        <dbReference type="SAM" id="MobiDB-lite"/>
    </source>
</evidence>
<dbReference type="EMBL" id="JACHBR010000001">
    <property type="protein sequence ID" value="MBB5624972.1"/>
    <property type="molecule type" value="Genomic_DNA"/>
</dbReference>
<feature type="compositionally biased region" description="Low complexity" evidence="1">
    <location>
        <begin position="210"/>
        <end position="241"/>
    </location>
</feature>
<feature type="transmembrane region" description="Helical" evidence="2">
    <location>
        <begin position="275"/>
        <end position="294"/>
    </location>
</feature>
<proteinExistence type="predicted"/>
<evidence type="ECO:0008006" key="6">
    <source>
        <dbReference type="Google" id="ProtNLM"/>
    </source>
</evidence>
<organism evidence="4 5">
    <name type="scientific">Sphaerisporangium krabiense</name>
    <dbReference type="NCBI Taxonomy" id="763782"/>
    <lineage>
        <taxon>Bacteria</taxon>
        <taxon>Bacillati</taxon>
        <taxon>Actinomycetota</taxon>
        <taxon>Actinomycetes</taxon>
        <taxon>Streptosporangiales</taxon>
        <taxon>Streptosporangiaceae</taxon>
        <taxon>Sphaerisporangium</taxon>
    </lineage>
</organism>
<name>A0A7W8Z015_9ACTN</name>
<dbReference type="Proteomes" id="UP000588112">
    <property type="component" value="Unassembled WGS sequence"/>
</dbReference>
<feature type="signal peptide" evidence="3">
    <location>
        <begin position="1"/>
        <end position="36"/>
    </location>
</feature>
<keyword evidence="5" id="KW-1185">Reference proteome</keyword>
<protein>
    <recommendedName>
        <fullName evidence="6">Gram-positive cocci surface proteins LPxTG domain-containing protein</fullName>
    </recommendedName>
</protein>
<evidence type="ECO:0000256" key="3">
    <source>
        <dbReference type="SAM" id="SignalP"/>
    </source>
</evidence>
<keyword evidence="2" id="KW-0472">Membrane</keyword>